<dbReference type="EMBL" id="CP144691">
    <property type="protein sequence ID" value="WVY94397.1"/>
    <property type="molecule type" value="Genomic_DNA"/>
</dbReference>
<dbReference type="Pfam" id="PF06839">
    <property type="entry name" value="Zn_ribbon_GRF"/>
    <property type="match status" value="1"/>
</dbReference>
<evidence type="ECO:0000313" key="6">
    <source>
        <dbReference type="EMBL" id="WVY94397.1"/>
    </source>
</evidence>
<name>A0AAQ3MNF2_VIGMU</name>
<dbReference type="AlphaFoldDB" id="A0AAQ3MNF2"/>
<keyword evidence="2 4" id="KW-0863">Zinc-finger</keyword>
<evidence type="ECO:0000256" key="1">
    <source>
        <dbReference type="ARBA" id="ARBA00022723"/>
    </source>
</evidence>
<dbReference type="PROSITE" id="PS51999">
    <property type="entry name" value="ZF_GRF"/>
    <property type="match status" value="1"/>
</dbReference>
<reference evidence="6 7" key="1">
    <citation type="journal article" date="2023" name="Life. Sci Alliance">
        <title>Evolutionary insights into 3D genome organization and epigenetic landscape of Vigna mungo.</title>
        <authorList>
            <person name="Junaid A."/>
            <person name="Singh B."/>
            <person name="Bhatia S."/>
        </authorList>
    </citation>
    <scope>NUCLEOTIDE SEQUENCE [LARGE SCALE GENOMIC DNA]</scope>
    <source>
        <strain evidence="6">Urdbean</strain>
    </source>
</reference>
<evidence type="ECO:0000256" key="4">
    <source>
        <dbReference type="PROSITE-ProRule" id="PRU01343"/>
    </source>
</evidence>
<keyword evidence="7" id="KW-1185">Reference proteome</keyword>
<evidence type="ECO:0000256" key="2">
    <source>
        <dbReference type="ARBA" id="ARBA00022771"/>
    </source>
</evidence>
<organism evidence="6 7">
    <name type="scientific">Vigna mungo</name>
    <name type="common">Black gram</name>
    <name type="synonym">Phaseolus mungo</name>
    <dbReference type="NCBI Taxonomy" id="3915"/>
    <lineage>
        <taxon>Eukaryota</taxon>
        <taxon>Viridiplantae</taxon>
        <taxon>Streptophyta</taxon>
        <taxon>Embryophyta</taxon>
        <taxon>Tracheophyta</taxon>
        <taxon>Spermatophyta</taxon>
        <taxon>Magnoliopsida</taxon>
        <taxon>eudicotyledons</taxon>
        <taxon>Gunneridae</taxon>
        <taxon>Pentapetalae</taxon>
        <taxon>rosids</taxon>
        <taxon>fabids</taxon>
        <taxon>Fabales</taxon>
        <taxon>Fabaceae</taxon>
        <taxon>Papilionoideae</taxon>
        <taxon>50 kb inversion clade</taxon>
        <taxon>NPAAA clade</taxon>
        <taxon>indigoferoid/millettioid clade</taxon>
        <taxon>Phaseoleae</taxon>
        <taxon>Vigna</taxon>
    </lineage>
</organism>
<dbReference type="Proteomes" id="UP001374535">
    <property type="component" value="Chromosome 10"/>
</dbReference>
<keyword evidence="3" id="KW-0862">Zinc</keyword>
<dbReference type="InterPro" id="IPR010666">
    <property type="entry name" value="Znf_GRF"/>
</dbReference>
<protein>
    <recommendedName>
        <fullName evidence="5">GRF-type domain-containing protein</fullName>
    </recommendedName>
</protein>
<dbReference type="PANTHER" id="PTHR33680:SF1">
    <property type="entry name" value="OS05G0489500 PROTEIN"/>
    <property type="match status" value="1"/>
</dbReference>
<evidence type="ECO:0000313" key="7">
    <source>
        <dbReference type="Proteomes" id="UP001374535"/>
    </source>
</evidence>
<dbReference type="GO" id="GO:0008270">
    <property type="term" value="F:zinc ion binding"/>
    <property type="evidence" value="ECO:0007669"/>
    <property type="project" value="UniProtKB-KW"/>
</dbReference>
<dbReference type="PANTHER" id="PTHR33680">
    <property type="entry name" value="OS07G0190500 PROTEIN"/>
    <property type="match status" value="1"/>
</dbReference>
<gene>
    <name evidence="6" type="ORF">V8G54_033485</name>
</gene>
<evidence type="ECO:0000256" key="3">
    <source>
        <dbReference type="ARBA" id="ARBA00022833"/>
    </source>
</evidence>
<keyword evidence="1" id="KW-0479">Metal-binding</keyword>
<accession>A0AAQ3MNF2</accession>
<evidence type="ECO:0000259" key="5">
    <source>
        <dbReference type="PROSITE" id="PS51999"/>
    </source>
</evidence>
<feature type="domain" description="GRF-type" evidence="5">
    <location>
        <begin position="43"/>
        <end position="88"/>
    </location>
</feature>
<sequence length="208" mass="23917">MLVILRRVLVDNFLRGGGSGGDQGCRRCSSKRMSKERNETPICHCGQRYVMRTANTTKNRGKHFWGCSKYKNGVQDVGCNFFKWCTDVESKDNGRYVKSEGNKETLVNSEELESMNGFYGLRASNEQVDHKNMSKRIRNWTLFGQVDKERTMAYISSTFAIGNKLCQLESIQVLPNTRNHEFISHKKETVIWLTEGRICQTDLELKLS</sequence>
<proteinExistence type="predicted"/>